<accession>A0A0F9SRK4</accession>
<dbReference type="GO" id="GO:0031048">
    <property type="term" value="P:regulatory ncRNA-mediated heterochromatin formation"/>
    <property type="evidence" value="ECO:0007669"/>
    <property type="project" value="TreeGrafter"/>
</dbReference>
<evidence type="ECO:0000313" key="1">
    <source>
        <dbReference type="EMBL" id="KKN39641.1"/>
    </source>
</evidence>
<protein>
    <submittedName>
        <fullName evidence="1">Uncharacterized protein</fullName>
    </submittedName>
</protein>
<reference evidence="1" key="1">
    <citation type="journal article" date="2015" name="Nature">
        <title>Complex archaea that bridge the gap between prokaryotes and eukaryotes.</title>
        <authorList>
            <person name="Spang A."/>
            <person name="Saw J.H."/>
            <person name="Jorgensen S.L."/>
            <person name="Zaremba-Niedzwiedzka K."/>
            <person name="Martijn J."/>
            <person name="Lind A.E."/>
            <person name="van Eijk R."/>
            <person name="Schleper C."/>
            <person name="Guy L."/>
            <person name="Ettema T.J."/>
        </authorList>
    </citation>
    <scope>NUCLEOTIDE SEQUENCE</scope>
</reference>
<dbReference type="GO" id="GO:0035197">
    <property type="term" value="F:siRNA binding"/>
    <property type="evidence" value="ECO:0007669"/>
    <property type="project" value="TreeGrafter"/>
</dbReference>
<name>A0A0F9SRK4_9ZZZZ</name>
<dbReference type="PANTHER" id="PTHR21357:SF4">
    <property type="entry name" value="FAM172 FAMILY PROTEIN HOMOLOG CG10038"/>
    <property type="match status" value="1"/>
</dbReference>
<sequence>MVDVEEIARSIEKDLLERGVIVKQTYRDLGKNQDYYLISTPDVFKKDHIFIIVSGHPEIAGVWSNTLLSEGRIEESSMESYFKAFDKEDWGLVALNPHYINDDLVGTNYFNQLRKIIEVTTPETRFGFIGFSMGGRIIYDFLNNDKSLVKKVIAIAQIDPVIQSFNWDKNIINSLENRTILFASSTDQYRFGVLASTLLEISSIPVEGMHGVLPSRCLESIVNFFRTQVSKLFSN</sequence>
<proteinExistence type="predicted"/>
<dbReference type="GO" id="GO:0005634">
    <property type="term" value="C:nucleus"/>
    <property type="evidence" value="ECO:0007669"/>
    <property type="project" value="TreeGrafter"/>
</dbReference>
<comment type="caution">
    <text evidence="1">The sequence shown here is derived from an EMBL/GenBank/DDBJ whole genome shotgun (WGS) entry which is preliminary data.</text>
</comment>
<organism evidence="1">
    <name type="scientific">marine sediment metagenome</name>
    <dbReference type="NCBI Taxonomy" id="412755"/>
    <lineage>
        <taxon>unclassified sequences</taxon>
        <taxon>metagenomes</taxon>
        <taxon>ecological metagenomes</taxon>
    </lineage>
</organism>
<dbReference type="InterPro" id="IPR029058">
    <property type="entry name" value="AB_hydrolase_fold"/>
</dbReference>
<dbReference type="SUPFAM" id="SSF53474">
    <property type="entry name" value="alpha/beta-Hydrolases"/>
    <property type="match status" value="1"/>
</dbReference>
<dbReference type="Gene3D" id="3.40.50.1820">
    <property type="entry name" value="alpha/beta hydrolase"/>
    <property type="match status" value="1"/>
</dbReference>
<gene>
    <name evidence="1" type="ORF">LCGC14_0741460</name>
</gene>
<dbReference type="AlphaFoldDB" id="A0A0F9SRK4"/>
<dbReference type="InterPro" id="IPR048263">
    <property type="entry name" value="Arb2"/>
</dbReference>
<dbReference type="PANTHER" id="PTHR21357">
    <property type="entry name" value="FAM172 FAMILY PROTEIN HOMOLOG CG10038"/>
    <property type="match status" value="1"/>
</dbReference>
<dbReference type="EMBL" id="LAZR01001752">
    <property type="protein sequence ID" value="KKN39641.1"/>
    <property type="molecule type" value="Genomic_DNA"/>
</dbReference>